<feature type="transmembrane region" description="Helical" evidence="6">
    <location>
        <begin position="100"/>
        <end position="118"/>
    </location>
</feature>
<dbReference type="PANTHER" id="PTHR22950:SF289">
    <property type="entry name" value="AMINO ACID TRANSPORTER AVT6C-LIKE"/>
    <property type="match status" value="1"/>
</dbReference>
<evidence type="ECO:0000256" key="4">
    <source>
        <dbReference type="ARBA" id="ARBA00022989"/>
    </source>
</evidence>
<accession>A0A5J5AWW0</accession>
<dbReference type="OrthoDB" id="28208at2759"/>
<name>A0A5J5AWW0_9ASTE</name>
<feature type="transmembrane region" description="Helical" evidence="6">
    <location>
        <begin position="60"/>
        <end position="79"/>
    </location>
</feature>
<evidence type="ECO:0000259" key="7">
    <source>
        <dbReference type="Pfam" id="PF01490"/>
    </source>
</evidence>
<evidence type="ECO:0000256" key="5">
    <source>
        <dbReference type="ARBA" id="ARBA00023136"/>
    </source>
</evidence>
<dbReference type="Proteomes" id="UP000325577">
    <property type="component" value="Linkage Group LG18"/>
</dbReference>
<keyword evidence="2 6" id="KW-0812">Transmembrane</keyword>
<protein>
    <recommendedName>
        <fullName evidence="7">Amino acid transporter transmembrane domain-containing protein</fullName>
    </recommendedName>
</protein>
<keyword evidence="9" id="KW-1185">Reference proteome</keyword>
<evidence type="ECO:0000256" key="1">
    <source>
        <dbReference type="ARBA" id="ARBA00004141"/>
    </source>
</evidence>
<keyword evidence="5 6" id="KW-0472">Membrane</keyword>
<dbReference type="InterPro" id="IPR013057">
    <property type="entry name" value="AA_transpt_TM"/>
</dbReference>
<reference evidence="8 9" key="1">
    <citation type="submission" date="2019-09" db="EMBL/GenBank/DDBJ databases">
        <title>A chromosome-level genome assembly of the Chinese tupelo Nyssa sinensis.</title>
        <authorList>
            <person name="Yang X."/>
            <person name="Kang M."/>
            <person name="Yang Y."/>
            <person name="Xiong H."/>
            <person name="Wang M."/>
            <person name="Zhang Z."/>
            <person name="Wang Z."/>
            <person name="Wu H."/>
            <person name="Ma T."/>
            <person name="Liu J."/>
            <person name="Xi Z."/>
        </authorList>
    </citation>
    <scope>NUCLEOTIDE SEQUENCE [LARGE SCALE GENOMIC DNA]</scope>
    <source>
        <strain evidence="8">J267</strain>
        <tissue evidence="8">Leaf</tissue>
    </source>
</reference>
<feature type="transmembrane region" description="Helical" evidence="6">
    <location>
        <begin position="21"/>
        <end position="40"/>
    </location>
</feature>
<dbReference type="AlphaFoldDB" id="A0A5J5AWW0"/>
<keyword evidence="4 6" id="KW-1133">Transmembrane helix</keyword>
<keyword evidence="3" id="KW-0029">Amino-acid transport</keyword>
<dbReference type="GO" id="GO:0015179">
    <property type="term" value="F:L-amino acid transmembrane transporter activity"/>
    <property type="evidence" value="ECO:0007669"/>
    <property type="project" value="TreeGrafter"/>
</dbReference>
<organism evidence="8 9">
    <name type="scientific">Nyssa sinensis</name>
    <dbReference type="NCBI Taxonomy" id="561372"/>
    <lineage>
        <taxon>Eukaryota</taxon>
        <taxon>Viridiplantae</taxon>
        <taxon>Streptophyta</taxon>
        <taxon>Embryophyta</taxon>
        <taxon>Tracheophyta</taxon>
        <taxon>Spermatophyta</taxon>
        <taxon>Magnoliopsida</taxon>
        <taxon>eudicotyledons</taxon>
        <taxon>Gunneridae</taxon>
        <taxon>Pentapetalae</taxon>
        <taxon>asterids</taxon>
        <taxon>Cornales</taxon>
        <taxon>Nyssaceae</taxon>
        <taxon>Nyssa</taxon>
    </lineage>
</organism>
<evidence type="ECO:0000313" key="8">
    <source>
        <dbReference type="EMBL" id="KAA8534007.1"/>
    </source>
</evidence>
<dbReference type="GO" id="GO:0031090">
    <property type="term" value="C:organelle membrane"/>
    <property type="evidence" value="ECO:0007669"/>
    <property type="project" value="UniProtKB-ARBA"/>
</dbReference>
<dbReference type="EMBL" id="CM018041">
    <property type="protein sequence ID" value="KAA8534007.1"/>
    <property type="molecule type" value="Genomic_DNA"/>
</dbReference>
<evidence type="ECO:0000313" key="9">
    <source>
        <dbReference type="Proteomes" id="UP000325577"/>
    </source>
</evidence>
<proteinExistence type="predicted"/>
<evidence type="ECO:0000256" key="3">
    <source>
        <dbReference type="ARBA" id="ARBA00022970"/>
    </source>
</evidence>
<gene>
    <name evidence="8" type="ORF">F0562_031524</name>
</gene>
<sequence length="143" mass="15543">MLPLILPRRVESLKHASAVSILLAVVFVAICSGMAVFALWEGKSQKLRLVPDFASGVSVFDLFTTIPVFATGFGCHVTVHPIRAELDRPSDMSSAVRISLVLCVAIYFAVGFFGYLLFGDSIMADMLVNFDQSSHYVIGSIIN</sequence>
<comment type="subcellular location">
    <subcellularLocation>
        <location evidence="1">Membrane</location>
        <topology evidence="1">Multi-pass membrane protein</topology>
    </subcellularLocation>
</comment>
<evidence type="ECO:0000256" key="2">
    <source>
        <dbReference type="ARBA" id="ARBA00022692"/>
    </source>
</evidence>
<dbReference type="Pfam" id="PF01490">
    <property type="entry name" value="Aa_trans"/>
    <property type="match status" value="1"/>
</dbReference>
<feature type="domain" description="Amino acid transporter transmembrane" evidence="7">
    <location>
        <begin position="11"/>
        <end position="141"/>
    </location>
</feature>
<evidence type="ECO:0000256" key="6">
    <source>
        <dbReference type="SAM" id="Phobius"/>
    </source>
</evidence>
<keyword evidence="3" id="KW-0813">Transport</keyword>
<dbReference type="PANTHER" id="PTHR22950">
    <property type="entry name" value="AMINO ACID TRANSPORTER"/>
    <property type="match status" value="1"/>
</dbReference>